<dbReference type="InterPro" id="IPR050130">
    <property type="entry name" value="ClpA_ClpB"/>
</dbReference>
<dbReference type="InterPro" id="IPR027417">
    <property type="entry name" value="P-loop_NTPase"/>
</dbReference>
<sequence>MPNPQPAVIDVTEDQVHDVAEDEPIGATTWEEMGDDWVCHSCFTSNPVTSLNCLHCDEGRGVDVRSRPSGTFDSPWRVGPFGSGHRPQLLTTGGNVGVQQTQHHAARLETKEVSTNREPTNLEKHLQKNIVGQKHAVCLVARTIRRKEAGWQSTEKPLVFLFLGSSGTGKTEMAKAVSTHLKLKETAFIRIDMSEYQDKHEVSKFIGAPPGYCNHDAGGQLTEKLKKTPKAVVLFDEVEKAHRDVLTIMLQLFDEGRLTDGKGETVMGNKAIFFMTSNLGSDAITDFWKKENKQSGQVKIPDNFQQEVIQPILKRHFKRDEFLGRINETVFFLPFTEEDLVQLVTREMDKWSKLANSRHRIKVSWDDSVLKVLATGYKVDYGARSIIHEVERRIVNNLAELQGEYEDIVKGIRISVERESATLRAVMKMEVLDHHDRVRKEISI</sequence>
<dbReference type="AlphaFoldDB" id="A0A7M7NIR4"/>
<dbReference type="KEGG" id="spu:115922352"/>
<dbReference type="SMART" id="SM01086">
    <property type="entry name" value="ClpB_D2-small"/>
    <property type="match status" value="1"/>
</dbReference>
<evidence type="ECO:0000256" key="5">
    <source>
        <dbReference type="ARBA" id="ARBA00022840"/>
    </source>
</evidence>
<dbReference type="InterPro" id="IPR019489">
    <property type="entry name" value="Clp_ATPase_C"/>
</dbReference>
<evidence type="ECO:0000256" key="7">
    <source>
        <dbReference type="SAM" id="MobiDB-lite"/>
    </source>
</evidence>
<evidence type="ECO:0000259" key="8">
    <source>
        <dbReference type="PROSITE" id="PS50199"/>
    </source>
</evidence>
<dbReference type="GeneID" id="115922352"/>
<keyword evidence="5" id="KW-0067">ATP-binding</keyword>
<dbReference type="EnsemblMetazoa" id="XM_030981252">
    <property type="protein sequence ID" value="XP_030837112"/>
    <property type="gene ID" value="LOC115922352"/>
</dbReference>
<accession>A0A7M7NIR4</accession>
<name>A0A7M7NIR4_STRPU</name>
<dbReference type="GO" id="GO:0008270">
    <property type="term" value="F:zinc ion binding"/>
    <property type="evidence" value="ECO:0007669"/>
    <property type="project" value="UniProtKB-KW"/>
</dbReference>
<evidence type="ECO:0000256" key="2">
    <source>
        <dbReference type="ARBA" id="ARBA00022741"/>
    </source>
</evidence>
<dbReference type="PANTHER" id="PTHR11638">
    <property type="entry name" value="ATP-DEPENDENT CLP PROTEASE"/>
    <property type="match status" value="1"/>
</dbReference>
<dbReference type="InterPro" id="IPR001270">
    <property type="entry name" value="ClpA/B"/>
</dbReference>
<protein>
    <recommendedName>
        <fullName evidence="8">RanBP2-type domain-containing protein</fullName>
    </recommendedName>
</protein>
<dbReference type="Gene3D" id="3.40.50.300">
    <property type="entry name" value="P-loop containing nucleotide triphosphate hydrolases"/>
    <property type="match status" value="1"/>
</dbReference>
<dbReference type="GO" id="GO:0005524">
    <property type="term" value="F:ATP binding"/>
    <property type="evidence" value="ECO:0007669"/>
    <property type="project" value="UniProtKB-KW"/>
</dbReference>
<evidence type="ECO:0000313" key="10">
    <source>
        <dbReference type="Proteomes" id="UP000007110"/>
    </source>
</evidence>
<evidence type="ECO:0000256" key="3">
    <source>
        <dbReference type="ARBA" id="ARBA00022771"/>
    </source>
</evidence>
<proteinExistence type="predicted"/>
<dbReference type="PANTHER" id="PTHR11638:SF93">
    <property type="entry name" value="MITOCHONDRIAL DISAGGREGASE"/>
    <property type="match status" value="1"/>
</dbReference>
<dbReference type="GO" id="GO:0005739">
    <property type="term" value="C:mitochondrion"/>
    <property type="evidence" value="ECO:0000318"/>
    <property type="project" value="GO_Central"/>
</dbReference>
<reference evidence="10" key="1">
    <citation type="submission" date="2015-02" db="EMBL/GenBank/DDBJ databases">
        <title>Genome sequencing for Strongylocentrotus purpuratus.</title>
        <authorList>
            <person name="Murali S."/>
            <person name="Liu Y."/>
            <person name="Vee V."/>
            <person name="English A."/>
            <person name="Wang M."/>
            <person name="Skinner E."/>
            <person name="Han Y."/>
            <person name="Muzny D.M."/>
            <person name="Worley K.C."/>
            <person name="Gibbs R.A."/>
        </authorList>
    </citation>
    <scope>NUCLEOTIDE SEQUENCE</scope>
</reference>
<dbReference type="InterPro" id="IPR001876">
    <property type="entry name" value="Znf_RanBP2"/>
</dbReference>
<dbReference type="SMART" id="SM00382">
    <property type="entry name" value="AAA"/>
    <property type="match status" value="1"/>
</dbReference>
<dbReference type="GO" id="GO:0005737">
    <property type="term" value="C:cytoplasm"/>
    <property type="evidence" value="ECO:0000318"/>
    <property type="project" value="GO_Central"/>
</dbReference>
<evidence type="ECO:0000313" key="9">
    <source>
        <dbReference type="EnsemblMetazoa" id="XP_030837112"/>
    </source>
</evidence>
<feature type="region of interest" description="Disordered" evidence="7">
    <location>
        <begin position="66"/>
        <end position="87"/>
    </location>
</feature>
<keyword evidence="10" id="KW-1185">Reference proteome</keyword>
<dbReference type="Proteomes" id="UP000007110">
    <property type="component" value="Unassembled WGS sequence"/>
</dbReference>
<dbReference type="OrthoDB" id="47330at2759"/>
<dbReference type="PROSITE" id="PS50199">
    <property type="entry name" value="ZF_RANBP2_2"/>
    <property type="match status" value="1"/>
</dbReference>
<dbReference type="PRINTS" id="PR00300">
    <property type="entry name" value="CLPPROTEASEA"/>
</dbReference>
<dbReference type="Gene3D" id="1.10.8.60">
    <property type="match status" value="1"/>
</dbReference>
<reference evidence="9" key="2">
    <citation type="submission" date="2021-01" db="UniProtKB">
        <authorList>
            <consortium name="EnsemblMetazoa"/>
        </authorList>
    </citation>
    <scope>IDENTIFICATION</scope>
</reference>
<dbReference type="InParanoid" id="A0A7M7NIR4"/>
<keyword evidence="4" id="KW-0862">Zinc</keyword>
<keyword evidence="3 6" id="KW-0863">Zinc-finger</keyword>
<keyword evidence="2" id="KW-0547">Nucleotide-binding</keyword>
<evidence type="ECO:0000256" key="6">
    <source>
        <dbReference type="PROSITE-ProRule" id="PRU00322"/>
    </source>
</evidence>
<dbReference type="InterPro" id="IPR003959">
    <property type="entry name" value="ATPase_AAA_core"/>
</dbReference>
<dbReference type="CDD" id="cd19499">
    <property type="entry name" value="RecA-like_ClpB_Hsp104-like"/>
    <property type="match status" value="1"/>
</dbReference>
<dbReference type="OMA" id="HISVINK"/>
<dbReference type="Pfam" id="PF07724">
    <property type="entry name" value="AAA_2"/>
    <property type="match status" value="1"/>
</dbReference>
<evidence type="ECO:0000256" key="1">
    <source>
        <dbReference type="ARBA" id="ARBA00022723"/>
    </source>
</evidence>
<dbReference type="Pfam" id="PF10431">
    <property type="entry name" value="ClpB_D2-small"/>
    <property type="match status" value="1"/>
</dbReference>
<dbReference type="SUPFAM" id="SSF52540">
    <property type="entry name" value="P-loop containing nucleoside triphosphate hydrolases"/>
    <property type="match status" value="1"/>
</dbReference>
<keyword evidence="1" id="KW-0479">Metal-binding</keyword>
<evidence type="ECO:0000256" key="4">
    <source>
        <dbReference type="ARBA" id="ARBA00022833"/>
    </source>
</evidence>
<feature type="domain" description="RanBP2-type" evidence="8">
    <location>
        <begin position="32"/>
        <end position="62"/>
    </location>
</feature>
<dbReference type="PROSITE" id="PS01358">
    <property type="entry name" value="ZF_RANBP2_1"/>
    <property type="match status" value="1"/>
</dbReference>
<dbReference type="RefSeq" id="XP_030837112.1">
    <property type="nucleotide sequence ID" value="XM_030981252.1"/>
</dbReference>
<dbReference type="GO" id="GO:0016887">
    <property type="term" value="F:ATP hydrolysis activity"/>
    <property type="evidence" value="ECO:0000318"/>
    <property type="project" value="GO_Central"/>
</dbReference>
<dbReference type="InterPro" id="IPR003593">
    <property type="entry name" value="AAA+_ATPase"/>
</dbReference>
<dbReference type="GO" id="GO:0034605">
    <property type="term" value="P:cellular response to heat"/>
    <property type="evidence" value="ECO:0000318"/>
    <property type="project" value="GO_Central"/>
</dbReference>
<organism evidence="9 10">
    <name type="scientific">Strongylocentrotus purpuratus</name>
    <name type="common">Purple sea urchin</name>
    <dbReference type="NCBI Taxonomy" id="7668"/>
    <lineage>
        <taxon>Eukaryota</taxon>
        <taxon>Metazoa</taxon>
        <taxon>Echinodermata</taxon>
        <taxon>Eleutherozoa</taxon>
        <taxon>Echinozoa</taxon>
        <taxon>Echinoidea</taxon>
        <taxon>Euechinoidea</taxon>
        <taxon>Echinacea</taxon>
        <taxon>Camarodonta</taxon>
        <taxon>Echinidea</taxon>
        <taxon>Strongylocentrotidae</taxon>
        <taxon>Strongylocentrotus</taxon>
    </lineage>
</organism>